<gene>
    <name evidence="2" type="ORF">CTI12_AA257250</name>
</gene>
<feature type="domain" description="Homologous recombination OB-fold protein OB-fold" evidence="1">
    <location>
        <begin position="113"/>
        <end position="199"/>
    </location>
</feature>
<reference evidence="2 3" key="1">
    <citation type="journal article" date="2018" name="Mol. Plant">
        <title>The genome of Artemisia annua provides insight into the evolution of Asteraceae family and artemisinin biosynthesis.</title>
        <authorList>
            <person name="Shen Q."/>
            <person name="Zhang L."/>
            <person name="Liao Z."/>
            <person name="Wang S."/>
            <person name="Yan T."/>
            <person name="Shi P."/>
            <person name="Liu M."/>
            <person name="Fu X."/>
            <person name="Pan Q."/>
            <person name="Wang Y."/>
            <person name="Lv Z."/>
            <person name="Lu X."/>
            <person name="Zhang F."/>
            <person name="Jiang W."/>
            <person name="Ma Y."/>
            <person name="Chen M."/>
            <person name="Hao X."/>
            <person name="Li L."/>
            <person name="Tang Y."/>
            <person name="Lv G."/>
            <person name="Zhou Y."/>
            <person name="Sun X."/>
            <person name="Brodelius P.E."/>
            <person name="Rose J.K.C."/>
            <person name="Tang K."/>
        </authorList>
    </citation>
    <scope>NUCLEOTIDE SEQUENCE [LARGE SCALE GENOMIC DNA]</scope>
    <source>
        <strain evidence="3">cv. Huhao1</strain>
        <tissue evidence="2">Leaf</tissue>
    </source>
</reference>
<organism evidence="2 3">
    <name type="scientific">Artemisia annua</name>
    <name type="common">Sweet wormwood</name>
    <dbReference type="NCBI Taxonomy" id="35608"/>
    <lineage>
        <taxon>Eukaryota</taxon>
        <taxon>Viridiplantae</taxon>
        <taxon>Streptophyta</taxon>
        <taxon>Embryophyta</taxon>
        <taxon>Tracheophyta</taxon>
        <taxon>Spermatophyta</taxon>
        <taxon>Magnoliopsida</taxon>
        <taxon>eudicotyledons</taxon>
        <taxon>Gunneridae</taxon>
        <taxon>Pentapetalae</taxon>
        <taxon>asterids</taxon>
        <taxon>campanulids</taxon>
        <taxon>Asterales</taxon>
        <taxon>Asteraceae</taxon>
        <taxon>Asteroideae</taxon>
        <taxon>Anthemideae</taxon>
        <taxon>Artemisiinae</taxon>
        <taxon>Artemisia</taxon>
    </lineage>
</organism>
<dbReference type="InterPro" id="IPR028045">
    <property type="entry name" value="HROB"/>
</dbReference>
<keyword evidence="3" id="KW-1185">Reference proteome</keyword>
<name>A0A2U1NJF3_ARTAN</name>
<proteinExistence type="predicted"/>
<evidence type="ECO:0000313" key="2">
    <source>
        <dbReference type="EMBL" id="PWA73611.1"/>
    </source>
</evidence>
<dbReference type="Pfam" id="PF15072">
    <property type="entry name" value="HROB"/>
    <property type="match status" value="1"/>
</dbReference>
<dbReference type="PANTHER" id="PTHR14523">
    <property type="entry name" value="UNCHARACTERIZED PROTEIN C17ORF53 HOMOLOG"/>
    <property type="match status" value="1"/>
</dbReference>
<dbReference type="Proteomes" id="UP000245207">
    <property type="component" value="Unassembled WGS sequence"/>
</dbReference>
<evidence type="ECO:0000313" key="3">
    <source>
        <dbReference type="Proteomes" id="UP000245207"/>
    </source>
</evidence>
<dbReference type="AlphaFoldDB" id="A0A2U1NJF3"/>
<dbReference type="InterPro" id="IPR058570">
    <property type="entry name" value="HROB_OB"/>
</dbReference>
<dbReference type="OrthoDB" id="550780at2759"/>
<dbReference type="PANTHER" id="PTHR14523:SF1">
    <property type="entry name" value="HOMOLOGOUS RECOMBINATION OB-FOLD PROTEIN"/>
    <property type="match status" value="1"/>
</dbReference>
<accession>A0A2U1NJF3</accession>
<evidence type="ECO:0000259" key="1">
    <source>
        <dbReference type="Pfam" id="PF15072"/>
    </source>
</evidence>
<comment type="caution">
    <text evidence="2">The sequence shown here is derived from an EMBL/GenBank/DDBJ whole genome shotgun (WGS) entry which is preliminary data.</text>
</comment>
<dbReference type="GO" id="GO:0000725">
    <property type="term" value="P:recombinational repair"/>
    <property type="evidence" value="ECO:0007669"/>
    <property type="project" value="InterPro"/>
</dbReference>
<protein>
    <recommendedName>
        <fullName evidence="1">Homologous recombination OB-fold protein OB-fold domain-containing protein</fullName>
    </recommendedName>
</protein>
<sequence>MVIEFGVRPDSLDPTLLKINYPYYGQGPWIIPGPAGILQAAILRKNSDIREGGPEYCVVPTQEYVRKINEVVTEDDHFTRGPWLSAIHKLLNAEGIIVTGSLGDIKNYCVKGKLELVVAVTKTCTPTMLGELTLTLKDPTGTMSGTIYHKVLTEEAGYKNSIKVRVVLVLLNVSVFTPKSIPPCLNITLRNIVEVFEKDTVFSG</sequence>
<dbReference type="EMBL" id="PKPP01002712">
    <property type="protein sequence ID" value="PWA73611.1"/>
    <property type="molecule type" value="Genomic_DNA"/>
</dbReference>